<feature type="region of interest" description="Disordered" evidence="1">
    <location>
        <begin position="154"/>
        <end position="193"/>
    </location>
</feature>
<evidence type="ECO:0000313" key="4">
    <source>
        <dbReference type="EMBL" id="ETN46501.1"/>
    </source>
</evidence>
<proteinExistence type="predicted"/>
<dbReference type="eggNOG" id="ENOG502SJEH">
    <property type="taxonomic scope" value="Eukaryota"/>
</dbReference>
<dbReference type="AlphaFoldDB" id="W2SCQ3"/>
<dbReference type="InterPro" id="IPR058257">
    <property type="entry name" value="CorA-like_dom"/>
</dbReference>
<dbReference type="EMBL" id="KB822711">
    <property type="protein sequence ID" value="ETN46501.1"/>
    <property type="molecule type" value="Genomic_DNA"/>
</dbReference>
<gene>
    <name evidence="4" type="ORF">HMPREF1541_00686</name>
</gene>
<keyword evidence="5" id="KW-1185">Reference proteome</keyword>
<dbReference type="Proteomes" id="UP000030752">
    <property type="component" value="Unassembled WGS sequence"/>
</dbReference>
<dbReference type="InParanoid" id="W2SCQ3"/>
<accession>W2SCQ3</accession>
<organism evidence="4 5">
    <name type="scientific">Cyphellophora europaea (strain CBS 101466)</name>
    <name type="common">Phialophora europaea</name>
    <dbReference type="NCBI Taxonomy" id="1220924"/>
    <lineage>
        <taxon>Eukaryota</taxon>
        <taxon>Fungi</taxon>
        <taxon>Dikarya</taxon>
        <taxon>Ascomycota</taxon>
        <taxon>Pezizomycotina</taxon>
        <taxon>Eurotiomycetes</taxon>
        <taxon>Chaetothyriomycetidae</taxon>
        <taxon>Chaetothyriales</taxon>
        <taxon>Cyphellophoraceae</taxon>
        <taxon>Cyphellophora</taxon>
    </lineage>
</organism>
<feature type="domain" description="CorA-like transporter" evidence="3">
    <location>
        <begin position="1"/>
        <end position="107"/>
    </location>
</feature>
<protein>
    <recommendedName>
        <fullName evidence="3">CorA-like transporter domain-containing protein</fullName>
    </recommendedName>
</protein>
<evidence type="ECO:0000256" key="1">
    <source>
        <dbReference type="SAM" id="MobiDB-lite"/>
    </source>
</evidence>
<keyword evidence="2" id="KW-1133">Transmembrane helix</keyword>
<feature type="transmembrane region" description="Helical" evidence="2">
    <location>
        <begin position="340"/>
        <end position="360"/>
    </location>
</feature>
<evidence type="ECO:0000259" key="3">
    <source>
        <dbReference type="Pfam" id="PF26616"/>
    </source>
</evidence>
<evidence type="ECO:0000313" key="5">
    <source>
        <dbReference type="Proteomes" id="UP000030752"/>
    </source>
</evidence>
<dbReference type="GeneID" id="19968025"/>
<dbReference type="OrthoDB" id="5396681at2759"/>
<dbReference type="RefSeq" id="XP_008711213.1">
    <property type="nucleotide sequence ID" value="XM_008712991.1"/>
</dbReference>
<dbReference type="VEuPathDB" id="FungiDB:HMPREF1541_00686"/>
<dbReference type="STRING" id="1220924.W2SCQ3"/>
<dbReference type="HOGENOM" id="CLU_025521_0_0_1"/>
<reference evidence="4 5" key="1">
    <citation type="submission" date="2013-03" db="EMBL/GenBank/DDBJ databases">
        <title>The Genome Sequence of Phialophora europaea CBS 101466.</title>
        <authorList>
            <consortium name="The Broad Institute Genomics Platform"/>
            <person name="Cuomo C."/>
            <person name="de Hoog S."/>
            <person name="Gorbushina A."/>
            <person name="Walker B."/>
            <person name="Young S.K."/>
            <person name="Zeng Q."/>
            <person name="Gargeya S."/>
            <person name="Fitzgerald M."/>
            <person name="Haas B."/>
            <person name="Abouelleil A."/>
            <person name="Allen A.W."/>
            <person name="Alvarado L."/>
            <person name="Arachchi H.M."/>
            <person name="Berlin A.M."/>
            <person name="Chapman S.B."/>
            <person name="Gainer-Dewar J."/>
            <person name="Goldberg J."/>
            <person name="Griggs A."/>
            <person name="Gujja S."/>
            <person name="Hansen M."/>
            <person name="Howarth C."/>
            <person name="Imamovic A."/>
            <person name="Ireland A."/>
            <person name="Larimer J."/>
            <person name="McCowan C."/>
            <person name="Murphy C."/>
            <person name="Pearson M."/>
            <person name="Poon T.W."/>
            <person name="Priest M."/>
            <person name="Roberts A."/>
            <person name="Saif S."/>
            <person name="Shea T."/>
            <person name="Sisk P."/>
            <person name="Sykes S."/>
            <person name="Wortman J."/>
            <person name="Nusbaum C."/>
            <person name="Birren B."/>
        </authorList>
    </citation>
    <scope>NUCLEOTIDE SEQUENCE [LARGE SCALE GENOMIC DNA]</scope>
    <source>
        <strain evidence="4 5">CBS 101466</strain>
    </source>
</reference>
<feature type="region of interest" description="Disordered" evidence="1">
    <location>
        <begin position="113"/>
        <end position="138"/>
    </location>
</feature>
<sequence length="365" mass="41039">MSYDLRGVERGNPTGRRPWSIRPTAVYHKIDLTNGTCTWIIVKANELIKNRVNGCLGFKERTVPHSASRGISLSLKIHTLMSEWSAEGWCEYLDGLEDDLQALSRSAVSLELETRPSASASGHNLTKPLETDRGGRSAPSWASWLRHALSLHQNARQDEHTDEETESKLDDSDELPEPPPPEISAFKSPVQTSGPRFDFGDLQKVQILQEEISKSLHVINGNIEIISSVRSYYETIPSLQYIPKEITDSARLTQDMLGFMERSTGTEKTLNMYRARCEALLALVNDRKTLMTEVLQYRNMITNKLATQESIKSTKNTEKLTKEMNDLTQRTKSETVMMRVISLVTVVFLPGTFISVSRAYCVASA</sequence>
<name>W2SCQ3_CYPE1</name>
<feature type="compositionally biased region" description="Acidic residues" evidence="1">
    <location>
        <begin position="160"/>
        <end position="176"/>
    </location>
</feature>
<keyword evidence="2" id="KW-0472">Membrane</keyword>
<dbReference type="Pfam" id="PF26616">
    <property type="entry name" value="CorA-like"/>
    <property type="match status" value="1"/>
</dbReference>
<keyword evidence="2" id="KW-0812">Transmembrane</keyword>
<evidence type="ECO:0000256" key="2">
    <source>
        <dbReference type="SAM" id="Phobius"/>
    </source>
</evidence>